<feature type="domain" description="GOLD" evidence="9">
    <location>
        <begin position="29"/>
        <end position="122"/>
    </location>
</feature>
<evidence type="ECO:0000256" key="5">
    <source>
        <dbReference type="ARBA" id="ARBA00022989"/>
    </source>
</evidence>
<evidence type="ECO:0000313" key="14">
    <source>
        <dbReference type="Proteomes" id="UP000285624"/>
    </source>
</evidence>
<evidence type="ECO:0000256" key="3">
    <source>
        <dbReference type="ARBA" id="ARBA00022692"/>
    </source>
</evidence>
<reference evidence="10" key="3">
    <citation type="submission" date="2020-06" db="EMBL/GenBank/DDBJ databases">
        <authorList>
            <person name="Studholme D.J."/>
        </authorList>
    </citation>
    <scope>NUCLEOTIDE SEQUENCE</scope>
    <source>
        <strain evidence="10">NZFS 2646</strain>
        <strain evidence="11">NZFS 3630</strain>
    </source>
</reference>
<gene>
    <name evidence="12" type="ORF">BBI17_007642</name>
    <name evidence="13" type="ORF">BBO99_00007701</name>
    <name evidence="10" type="ORF">JM16_007695</name>
    <name evidence="11" type="ORF">JM18_007581</name>
</gene>
<dbReference type="Proteomes" id="UP000792063">
    <property type="component" value="Unassembled WGS sequence"/>
</dbReference>
<dbReference type="Proteomes" id="UP000785171">
    <property type="component" value="Unassembled WGS sequence"/>
</dbReference>
<dbReference type="EMBL" id="MAYM02002050">
    <property type="protein sequence ID" value="RLN05972.1"/>
    <property type="molecule type" value="Genomic_DNA"/>
</dbReference>
<evidence type="ECO:0000313" key="10">
    <source>
        <dbReference type="EMBL" id="KAG2515854.1"/>
    </source>
</evidence>
<dbReference type="AlphaFoldDB" id="A0A421EVT0"/>
<evidence type="ECO:0000259" key="9">
    <source>
        <dbReference type="PROSITE" id="PS50866"/>
    </source>
</evidence>
<dbReference type="Proteomes" id="UP000285624">
    <property type="component" value="Unassembled WGS sequence"/>
</dbReference>
<dbReference type="GO" id="GO:0016020">
    <property type="term" value="C:membrane"/>
    <property type="evidence" value="ECO:0007669"/>
    <property type="project" value="UniProtKB-SubCell"/>
</dbReference>
<proteinExistence type="inferred from homology"/>
<evidence type="ECO:0000256" key="1">
    <source>
        <dbReference type="ARBA" id="ARBA00004479"/>
    </source>
</evidence>
<sequence length="214" mass="24262">MKCQALVLLLVLLFGATEGLYFNVLKEGHRCFLVDVPAETTFQAEYDSPDTTDVMKTMLAFYAPDPTTDDDENVLVKKEVTSKKGSISFTAQHNGVHWVCASLDSSNYALPDDATMRFALKMTMGTSHAEYQNLAKKNEMNDLHLEILKLRDRVRAIQRNQDYAKEKSLTLQSSIESNNYRATWVSVLQIGILLVTGFYQAKHLQGYFHKKKLV</sequence>
<reference evidence="10" key="1">
    <citation type="journal article" date="2015" name="Genom Data">
        <title>Genome sequences of six Phytophthora species associated with forests in New Zealand.</title>
        <authorList>
            <person name="Studholme D.J."/>
            <person name="McDougal R.L."/>
            <person name="Sambles C."/>
            <person name="Hansen E."/>
            <person name="Hardy G."/>
            <person name="Grant M."/>
            <person name="Ganley R.J."/>
            <person name="Williams N.M."/>
        </authorList>
    </citation>
    <scope>NUCLEOTIDE SEQUENCE</scope>
    <source>
        <strain evidence="10">NZFS 2646</strain>
        <strain evidence="11">NZFS 3630</strain>
    </source>
</reference>
<keyword evidence="14" id="KW-1185">Reference proteome</keyword>
<evidence type="ECO:0000256" key="7">
    <source>
        <dbReference type="RuleBase" id="RU003827"/>
    </source>
</evidence>
<evidence type="ECO:0000313" key="13">
    <source>
        <dbReference type="EMBL" id="RLN76261.1"/>
    </source>
</evidence>
<dbReference type="PANTHER" id="PTHR22811">
    <property type="entry name" value="TRANSMEMBRANE EMP24 DOMAIN-CONTAINING PROTEIN"/>
    <property type="match status" value="1"/>
</dbReference>
<comment type="caution">
    <text evidence="12">The sequence shown here is derived from an EMBL/GenBank/DDBJ whole genome shotgun (WGS) entry which is preliminary data.</text>
</comment>
<dbReference type="STRING" id="325452.A0A421EVT0"/>
<evidence type="ECO:0000313" key="12">
    <source>
        <dbReference type="EMBL" id="RLN05972.1"/>
    </source>
</evidence>
<dbReference type="PROSITE" id="PS50866">
    <property type="entry name" value="GOLD"/>
    <property type="match status" value="1"/>
</dbReference>
<dbReference type="Proteomes" id="UP000285883">
    <property type="component" value="Unassembled WGS sequence"/>
</dbReference>
<accession>A0A421EVT0</accession>
<evidence type="ECO:0000313" key="15">
    <source>
        <dbReference type="Proteomes" id="UP000285883"/>
    </source>
</evidence>
<dbReference type="EMBL" id="MBDN02000333">
    <property type="protein sequence ID" value="RLN76261.1"/>
    <property type="molecule type" value="Genomic_DNA"/>
</dbReference>
<evidence type="ECO:0000256" key="4">
    <source>
        <dbReference type="ARBA" id="ARBA00022729"/>
    </source>
</evidence>
<feature type="signal peptide" evidence="8">
    <location>
        <begin position="1"/>
        <end position="19"/>
    </location>
</feature>
<dbReference type="EMBL" id="JPWU03000346">
    <property type="protein sequence ID" value="KAG2519360.1"/>
    <property type="molecule type" value="Genomic_DNA"/>
</dbReference>
<dbReference type="EMBL" id="JPWV03000346">
    <property type="protein sequence ID" value="KAG2515854.1"/>
    <property type="molecule type" value="Genomic_DNA"/>
</dbReference>
<evidence type="ECO:0000256" key="6">
    <source>
        <dbReference type="ARBA" id="ARBA00023136"/>
    </source>
</evidence>
<keyword evidence="3 7" id="KW-0812">Transmembrane</keyword>
<protein>
    <recommendedName>
        <fullName evidence="9">GOLD domain-containing protein</fullName>
    </recommendedName>
</protein>
<feature type="chain" id="PRO_5044085692" description="GOLD domain-containing protein" evidence="8">
    <location>
        <begin position="20"/>
        <end position="214"/>
    </location>
</feature>
<name>A0A421EVT0_9STRA</name>
<reference evidence="14 15" key="2">
    <citation type="submission" date="2018-07" db="EMBL/GenBank/DDBJ databases">
        <title>Genome sequencing of oomycete isolates from Chile give support for New Zealand origin for Phytophthora kernoviae and make available the first Nothophytophthora sp. genome.</title>
        <authorList>
            <person name="Studholme D.J."/>
            <person name="Sanfuentes E."/>
            <person name="Panda P."/>
            <person name="Hill R."/>
            <person name="Sambles C."/>
            <person name="Grant M."/>
            <person name="Williams N.M."/>
            <person name="Mcdougal R.L."/>
        </authorList>
    </citation>
    <scope>NUCLEOTIDE SEQUENCE [LARGE SCALE GENOMIC DNA]</scope>
    <source>
        <strain evidence="12">Chile2</strain>
        <strain evidence="13">Chile4</strain>
    </source>
</reference>
<dbReference type="InterPro" id="IPR009038">
    <property type="entry name" value="GOLD_dom"/>
</dbReference>
<organism evidence="12 15">
    <name type="scientific">Phytophthora kernoviae</name>
    <dbReference type="NCBI Taxonomy" id="325452"/>
    <lineage>
        <taxon>Eukaryota</taxon>
        <taxon>Sar</taxon>
        <taxon>Stramenopiles</taxon>
        <taxon>Oomycota</taxon>
        <taxon>Peronosporomycetes</taxon>
        <taxon>Peronosporales</taxon>
        <taxon>Peronosporaceae</taxon>
        <taxon>Phytophthora</taxon>
    </lineage>
</organism>
<keyword evidence="5" id="KW-1133">Transmembrane helix</keyword>
<dbReference type="Pfam" id="PF01105">
    <property type="entry name" value="EMP24_GP25L"/>
    <property type="match status" value="1"/>
</dbReference>
<evidence type="ECO:0000256" key="2">
    <source>
        <dbReference type="ARBA" id="ARBA00007104"/>
    </source>
</evidence>
<comment type="similarity">
    <text evidence="2 7">Belongs to the EMP24/GP25L family.</text>
</comment>
<comment type="subcellular location">
    <subcellularLocation>
        <location evidence="1 7">Membrane</location>
        <topology evidence="1 7">Single-pass type I membrane protein</topology>
    </subcellularLocation>
</comment>
<dbReference type="SMART" id="SM01190">
    <property type="entry name" value="EMP24_GP25L"/>
    <property type="match status" value="1"/>
</dbReference>
<dbReference type="InterPro" id="IPR015720">
    <property type="entry name" value="Emp24-like"/>
</dbReference>
<keyword evidence="4 8" id="KW-0732">Signal</keyword>
<evidence type="ECO:0000256" key="8">
    <source>
        <dbReference type="SAM" id="SignalP"/>
    </source>
</evidence>
<keyword evidence="6" id="KW-0472">Membrane</keyword>
<evidence type="ECO:0000313" key="11">
    <source>
        <dbReference type="EMBL" id="KAG2519360.1"/>
    </source>
</evidence>